<keyword evidence="1" id="KW-0732">Signal</keyword>
<dbReference type="Proteomes" id="UP001322481">
    <property type="component" value="Chromosome"/>
</dbReference>
<evidence type="ECO:0000256" key="1">
    <source>
        <dbReference type="SAM" id="SignalP"/>
    </source>
</evidence>
<sequence length="128" mass="14452">MMGRRSFLRICSVAAVLMLAPGMASAQEWWKDSFAIEGSSPCDNNDSRVTFADKSVDMWEVGCTLDRVQKLRGLDAVILDMTCSDDEQSVEKRRALLLKLDDNKILRYPEYQVLQRCSELEAKTGSKP</sequence>
<organism evidence="2 3">
    <name type="scientific">Mesorhizobium huakuii</name>
    <dbReference type="NCBI Taxonomy" id="28104"/>
    <lineage>
        <taxon>Bacteria</taxon>
        <taxon>Pseudomonadati</taxon>
        <taxon>Pseudomonadota</taxon>
        <taxon>Alphaproteobacteria</taxon>
        <taxon>Hyphomicrobiales</taxon>
        <taxon>Phyllobacteriaceae</taxon>
        <taxon>Mesorhizobium</taxon>
    </lineage>
</organism>
<keyword evidence="3" id="KW-1185">Reference proteome</keyword>
<protein>
    <recommendedName>
        <fullName evidence="4">Secreted protein</fullName>
    </recommendedName>
</protein>
<feature type="signal peptide" evidence="1">
    <location>
        <begin position="1"/>
        <end position="26"/>
    </location>
</feature>
<dbReference type="PROSITE" id="PS51318">
    <property type="entry name" value="TAT"/>
    <property type="match status" value="1"/>
</dbReference>
<dbReference type="InterPro" id="IPR006311">
    <property type="entry name" value="TAT_signal"/>
</dbReference>
<evidence type="ECO:0000313" key="2">
    <source>
        <dbReference type="EMBL" id="WQB98579.1"/>
    </source>
</evidence>
<proteinExistence type="predicted"/>
<dbReference type="EMBL" id="CP139858">
    <property type="protein sequence ID" value="WQB98579.1"/>
    <property type="molecule type" value="Genomic_DNA"/>
</dbReference>
<name>A0ABZ0VQM5_9HYPH</name>
<gene>
    <name evidence="2" type="ORF">U0R22_002736</name>
</gene>
<evidence type="ECO:0000313" key="3">
    <source>
        <dbReference type="Proteomes" id="UP001322481"/>
    </source>
</evidence>
<accession>A0ABZ0VQM5</accession>
<reference evidence="2 3" key="1">
    <citation type="submission" date="2023-11" db="EMBL/GenBank/DDBJ databases">
        <authorList>
            <person name="Panchal A.K."/>
            <person name="Meaney J.S."/>
            <person name="Karas B.J."/>
            <person name="diCenzo G.C."/>
        </authorList>
    </citation>
    <scope>NUCLEOTIDE SEQUENCE [LARGE SCALE GENOMIC DNA]</scope>
    <source>
        <strain evidence="2 3">NZP2235</strain>
    </source>
</reference>
<evidence type="ECO:0008006" key="4">
    <source>
        <dbReference type="Google" id="ProtNLM"/>
    </source>
</evidence>
<feature type="chain" id="PRO_5045741621" description="Secreted protein" evidence="1">
    <location>
        <begin position="27"/>
        <end position="128"/>
    </location>
</feature>
<dbReference type="RefSeq" id="WP_322418847.1">
    <property type="nucleotide sequence ID" value="NZ_CP139858.1"/>
</dbReference>